<dbReference type="Proteomes" id="UP000790580">
    <property type="component" value="Unassembled WGS sequence"/>
</dbReference>
<evidence type="ECO:0000259" key="4">
    <source>
        <dbReference type="Pfam" id="PF13490"/>
    </source>
</evidence>
<dbReference type="InterPro" id="IPR041916">
    <property type="entry name" value="Anti_sigma_zinc_sf"/>
</dbReference>
<accession>A0ABS6JXQ7</accession>
<evidence type="ECO:0000256" key="2">
    <source>
        <dbReference type="ARBA" id="ARBA00024438"/>
    </source>
</evidence>
<reference evidence="6 7" key="1">
    <citation type="submission" date="2021-06" db="EMBL/GenBank/DDBJ databases">
        <title>Bacillus sp. RD4P76, an endophyte from a halophyte.</title>
        <authorList>
            <person name="Sun J.-Q."/>
        </authorList>
    </citation>
    <scope>NUCLEOTIDE SEQUENCE [LARGE SCALE GENOMIC DNA]</scope>
    <source>
        <strain evidence="6 7">JCM 17098</strain>
    </source>
</reference>
<evidence type="ECO:0000259" key="5">
    <source>
        <dbReference type="Pfam" id="PF13786"/>
    </source>
</evidence>
<gene>
    <name evidence="6" type="ORF">KS407_15800</name>
</gene>
<evidence type="ECO:0000313" key="7">
    <source>
        <dbReference type="Proteomes" id="UP000790580"/>
    </source>
</evidence>
<keyword evidence="3" id="KW-0472">Membrane</keyword>
<comment type="similarity">
    <text evidence="1">Belongs to the zinc-associated anti-sigma factor (ZAS) superfamily. Anti-sigma-W factor family.</text>
</comment>
<comment type="caution">
    <text evidence="6">The sequence shown here is derived from an EMBL/GenBank/DDBJ whole genome shotgun (WGS) entry which is preliminary data.</text>
</comment>
<dbReference type="InterPro" id="IPR027383">
    <property type="entry name" value="Znf_put"/>
</dbReference>
<evidence type="ECO:0000256" key="3">
    <source>
        <dbReference type="SAM" id="Phobius"/>
    </source>
</evidence>
<keyword evidence="3" id="KW-0812">Transmembrane</keyword>
<protein>
    <recommendedName>
        <fullName evidence="2">Anti-sigma-W factor RsiW</fullName>
    </recommendedName>
</protein>
<evidence type="ECO:0000256" key="1">
    <source>
        <dbReference type="ARBA" id="ARBA00024353"/>
    </source>
</evidence>
<dbReference type="EMBL" id="JAHQCR010000063">
    <property type="protein sequence ID" value="MBU9722881.1"/>
    <property type="molecule type" value="Genomic_DNA"/>
</dbReference>
<feature type="domain" description="Putative zinc-finger" evidence="4">
    <location>
        <begin position="3"/>
        <end position="36"/>
    </location>
</feature>
<dbReference type="InterPro" id="IPR025436">
    <property type="entry name" value="DUF4179"/>
</dbReference>
<name>A0ABS6JXQ7_9BACI</name>
<feature type="transmembrane region" description="Helical" evidence="3">
    <location>
        <begin position="87"/>
        <end position="106"/>
    </location>
</feature>
<keyword evidence="3" id="KW-1133">Transmembrane helix</keyword>
<dbReference type="Pfam" id="PF13490">
    <property type="entry name" value="zf-HC2"/>
    <property type="match status" value="1"/>
</dbReference>
<dbReference type="RefSeq" id="WP_176371269.1">
    <property type="nucleotide sequence ID" value="NZ_JAHQCR010000063.1"/>
</dbReference>
<dbReference type="Gene3D" id="1.10.10.1320">
    <property type="entry name" value="Anti-sigma factor, zinc-finger domain"/>
    <property type="match status" value="1"/>
</dbReference>
<dbReference type="Pfam" id="PF13786">
    <property type="entry name" value="DUF4179"/>
    <property type="match status" value="1"/>
</dbReference>
<organism evidence="6 7">
    <name type="scientific">Evansella alkalicola</name>
    <dbReference type="NCBI Taxonomy" id="745819"/>
    <lineage>
        <taxon>Bacteria</taxon>
        <taxon>Bacillati</taxon>
        <taxon>Bacillota</taxon>
        <taxon>Bacilli</taxon>
        <taxon>Bacillales</taxon>
        <taxon>Bacillaceae</taxon>
        <taxon>Evansella</taxon>
    </lineage>
</organism>
<keyword evidence="7" id="KW-1185">Reference proteome</keyword>
<feature type="domain" description="DUF4179" evidence="5">
    <location>
        <begin position="85"/>
        <end position="171"/>
    </location>
</feature>
<proteinExistence type="inferred from homology"/>
<sequence>MECKQISETLIDYIDGNVPRDVSLEIENHLPTCERCSEEYRTLSEAVSSISEESDHISVPNDFLSNVESRLPERPTQQNRTFSKTRGWGITLAAAAVAFLLIVSSMGTDGLSSLTKWFGSPSAEDVLLDSIIEKGYGERVEITAVDQGIQVTITEVVADEMQIVLYYEIKDLEGQQEVDFSFTNVWVSNQEELLMPEGGIEYFDRHMSVMAYQHLETEKDSVTRGKMVFPATERESGELQLIIDKLVEPAPDWNADDEYMVGNVAGETEEQFSVTGEWTLNVPFTQHPVKTYTVHDDPVEIYDGEASAHVKKVEVGPTNTFVHMNLSRTEESGGNNPYLQVDSLRINGEKDFYQDILRPVGTRYAFGTSDLLVFETIYLEEVDQLEVIFNLASIFVEDYHFVPVDSDNMIFDYNGTNFTISMMEVGETYTTIQVTEDYYPEREHDITYIDVAINGHSLSMNPSSFIVVDPDGRRHETNDYPDPAELDGAEIYSVEHILRVSNDYFFQKEDVELESVMIAGYSNQTYKVERVILQDLRIEND</sequence>
<dbReference type="Gene3D" id="2.60.40.1630">
    <property type="entry name" value="bacillus anthracis domain"/>
    <property type="match status" value="1"/>
</dbReference>
<evidence type="ECO:0000313" key="6">
    <source>
        <dbReference type="EMBL" id="MBU9722881.1"/>
    </source>
</evidence>